<organism evidence="1 2">
    <name type="scientific">Pseudomonas viridiflava</name>
    <name type="common">Phytomonas viridiflava</name>
    <dbReference type="NCBI Taxonomy" id="33069"/>
    <lineage>
        <taxon>Bacteria</taxon>
        <taxon>Pseudomonadati</taxon>
        <taxon>Pseudomonadota</taxon>
        <taxon>Gammaproteobacteria</taxon>
        <taxon>Pseudomonadales</taxon>
        <taxon>Pseudomonadaceae</taxon>
        <taxon>Pseudomonas</taxon>
    </lineage>
</organism>
<dbReference type="Proteomes" id="UP000273854">
    <property type="component" value="Unassembled WGS sequence"/>
</dbReference>
<evidence type="ECO:0000313" key="2">
    <source>
        <dbReference type="Proteomes" id="UP000273854"/>
    </source>
</evidence>
<evidence type="ECO:0000313" key="1">
    <source>
        <dbReference type="EMBL" id="RMT84420.1"/>
    </source>
</evidence>
<gene>
    <name evidence="1" type="ORF">ALP40_05457</name>
</gene>
<proteinExistence type="predicted"/>
<reference evidence="1 2" key="1">
    <citation type="submission" date="2018-08" db="EMBL/GenBank/DDBJ databases">
        <title>Recombination of ecologically and evolutionarily significant loci maintains genetic cohesion in the Pseudomonas syringae species complex.</title>
        <authorList>
            <person name="Dillon M."/>
            <person name="Thakur S."/>
            <person name="Almeida R.N.D."/>
            <person name="Weir B.S."/>
            <person name="Guttman D.S."/>
        </authorList>
    </citation>
    <scope>NUCLEOTIDE SEQUENCE [LARGE SCALE GENOMIC DNA]</scope>
    <source>
        <strain evidence="1 2">ICMP 19473</strain>
    </source>
</reference>
<accession>A0A3M5PIL3</accession>
<dbReference type="AlphaFoldDB" id="A0A3M5PIL3"/>
<protein>
    <submittedName>
        <fullName evidence="1">Uncharacterized protein</fullName>
    </submittedName>
</protein>
<sequence>MREQTSPKSGDHVFDEQLQRLLLLGVRQAVVAPEAELVDAQFLVVLDAWNDLFRCADHRRLVQAFEGEFGTLDEFLFRARREEAVDGRLLVAEPGIEGAIKLRDRFGPDLPAFRVVCGVDVGMAQDHELWAWHVWVVGQRGLELVLQVDNFLVALHQWCDHDVAAVRHRKVVRVRIASSNPHWRRIDGLGHAGRGREFPDIAVVGIVASPQGSHHWDHFAQGLAAFGRRHATGHPIKFDLIGTACQADLHAPVTDHVQQRTFACNPQRVPERRDDGACAQVDGLGSGRQIRQQRHGAWGDGVFHRVVLADPDCAEAAFLGHQRELGEVFEKLAVADGFVPAFHVHEQRKFHDTYLDQIGVRLWQHSYFQMSGMSKCVSGQRGKGAHLAPAIHHRVDRLLRLNQVLDRAHHDRVIATFILAPQFTLDDRRGVAQQRVAQRAQRPLDPFGLEFAFAGEGVGFFLL</sequence>
<name>A0A3M5PIL3_PSEVI</name>
<dbReference type="EMBL" id="RBTP01000012">
    <property type="protein sequence ID" value="RMT84420.1"/>
    <property type="molecule type" value="Genomic_DNA"/>
</dbReference>
<comment type="caution">
    <text evidence="1">The sequence shown here is derived from an EMBL/GenBank/DDBJ whole genome shotgun (WGS) entry which is preliminary data.</text>
</comment>